<dbReference type="EMBL" id="BMCJ01000005">
    <property type="protein sequence ID" value="GGC95535.1"/>
    <property type="molecule type" value="Genomic_DNA"/>
</dbReference>
<evidence type="ECO:0000313" key="2">
    <source>
        <dbReference type="Proteomes" id="UP000619534"/>
    </source>
</evidence>
<organism evidence="1 2">
    <name type="scientific">Thalassobacillus devorans</name>
    <dbReference type="NCBI Taxonomy" id="279813"/>
    <lineage>
        <taxon>Bacteria</taxon>
        <taxon>Bacillati</taxon>
        <taxon>Bacillota</taxon>
        <taxon>Bacilli</taxon>
        <taxon>Bacillales</taxon>
        <taxon>Bacillaceae</taxon>
        <taxon>Thalassobacillus</taxon>
    </lineage>
</organism>
<accession>A0ABQ1PEB0</accession>
<dbReference type="Pfam" id="PF13450">
    <property type="entry name" value="NAD_binding_8"/>
    <property type="match status" value="1"/>
</dbReference>
<dbReference type="RefSeq" id="WP_062443358.1">
    <property type="nucleotide sequence ID" value="NZ_BMCJ01000005.1"/>
</dbReference>
<reference evidence="2" key="1">
    <citation type="journal article" date="2019" name="Int. J. Syst. Evol. Microbiol.">
        <title>The Global Catalogue of Microorganisms (GCM) 10K type strain sequencing project: providing services to taxonomists for standard genome sequencing and annotation.</title>
        <authorList>
            <consortium name="The Broad Institute Genomics Platform"/>
            <consortium name="The Broad Institute Genome Sequencing Center for Infectious Disease"/>
            <person name="Wu L."/>
            <person name="Ma J."/>
        </authorList>
    </citation>
    <scope>NUCLEOTIDE SEQUENCE [LARGE SCALE GENOMIC DNA]</scope>
    <source>
        <strain evidence="2">CCM 7282</strain>
    </source>
</reference>
<dbReference type="Gene3D" id="3.50.50.60">
    <property type="entry name" value="FAD/NAD(P)-binding domain"/>
    <property type="match status" value="1"/>
</dbReference>
<keyword evidence="2" id="KW-1185">Reference proteome</keyword>
<dbReference type="InterPro" id="IPR036188">
    <property type="entry name" value="FAD/NAD-bd_sf"/>
</dbReference>
<dbReference type="PRINTS" id="PR00411">
    <property type="entry name" value="PNDRDTASEI"/>
</dbReference>
<gene>
    <name evidence="1" type="ORF">GCM10007216_27860</name>
</gene>
<dbReference type="SUPFAM" id="SSF51905">
    <property type="entry name" value="FAD/NAD(P)-binding domain"/>
    <property type="match status" value="1"/>
</dbReference>
<dbReference type="Proteomes" id="UP000619534">
    <property type="component" value="Unassembled WGS sequence"/>
</dbReference>
<name>A0ABQ1PEB0_9BACI</name>
<sequence length="365" mass="41139">MKIAIIGAGLAGLSCALTLEKHGQTADIFEQRKEVGFGYTIAELMTPILHAPIDDAVQYFSENHDIHLKPTYNIQKIHVHSENESAYVEGNIGFINMRGSHEDAYEKQLAEQLVHSKIHMDSHVTYNEIAKEYTHVVLATGDPQATQQIQPYEVAFKSCFAGAIVRGNFVRNEVHTWFNNYFAPKGMGYLLPHSKTEATLVIVYPQYEQEWVDKRSHFWEEMLAQAAQTLDQELIIEEEFTITDYMVGRCNYPRIGNTFFAGNCFGGITPFLGFGQTGSILSGIYAAQDICGLGDYETLCKPLYKDYEDSLVLRRAIEGLSNHQLDLVTKSLHNSMVEKIVTQPNMSVLKGLSHMLKPFTSKEVK</sequence>
<protein>
    <submittedName>
        <fullName evidence="1">FAD-dependent dehydrogenase</fullName>
    </submittedName>
</protein>
<comment type="caution">
    <text evidence="1">The sequence shown here is derived from an EMBL/GenBank/DDBJ whole genome shotgun (WGS) entry which is preliminary data.</text>
</comment>
<proteinExistence type="predicted"/>
<dbReference type="PROSITE" id="PS51257">
    <property type="entry name" value="PROKAR_LIPOPROTEIN"/>
    <property type="match status" value="1"/>
</dbReference>
<evidence type="ECO:0000313" key="1">
    <source>
        <dbReference type="EMBL" id="GGC95535.1"/>
    </source>
</evidence>